<feature type="transmembrane region" description="Helical" evidence="7">
    <location>
        <begin position="580"/>
        <end position="597"/>
    </location>
</feature>
<dbReference type="InterPro" id="IPR028250">
    <property type="entry name" value="DsbDN"/>
</dbReference>
<dbReference type="Proteomes" id="UP000325122">
    <property type="component" value="Unassembled WGS sequence"/>
</dbReference>
<keyword evidence="5 7" id="KW-1133">Transmembrane helix</keyword>
<dbReference type="GO" id="GO:0045454">
    <property type="term" value="P:cell redox homeostasis"/>
    <property type="evidence" value="ECO:0007669"/>
    <property type="project" value="TreeGrafter"/>
</dbReference>
<keyword evidence="4" id="KW-0201">Cytochrome c-type biogenesis</keyword>
<feature type="signal peptide" evidence="8">
    <location>
        <begin position="1"/>
        <end position="30"/>
    </location>
</feature>
<comment type="caution">
    <text evidence="10">The sequence shown here is derived from an EMBL/GenBank/DDBJ whole genome shotgun (WGS) entry which is preliminary data.</text>
</comment>
<dbReference type="EMBL" id="VWOJ01000002">
    <property type="protein sequence ID" value="KAA5803364.1"/>
    <property type="molecule type" value="Genomic_DNA"/>
</dbReference>
<feature type="chain" id="PRO_5024423098" evidence="8">
    <location>
        <begin position="31"/>
        <end position="729"/>
    </location>
</feature>
<dbReference type="InterPro" id="IPR003834">
    <property type="entry name" value="Cyt_c_assmbl_TM_dom"/>
</dbReference>
<feature type="domain" description="Thioredoxin" evidence="9">
    <location>
        <begin position="593"/>
        <end position="729"/>
    </location>
</feature>
<evidence type="ECO:0000313" key="10">
    <source>
        <dbReference type="EMBL" id="KAA5803364.1"/>
    </source>
</evidence>
<comment type="subcellular location">
    <subcellularLocation>
        <location evidence="1">Cell membrane</location>
        <topology evidence="1">Multi-pass membrane protein</topology>
    </subcellularLocation>
</comment>
<keyword evidence="11" id="KW-1185">Reference proteome</keyword>
<dbReference type="InterPro" id="IPR013766">
    <property type="entry name" value="Thioredoxin_domain"/>
</dbReference>
<feature type="transmembrane region" description="Helical" evidence="7">
    <location>
        <begin position="414"/>
        <end position="433"/>
    </location>
</feature>
<feature type="transmembrane region" description="Helical" evidence="7">
    <location>
        <begin position="487"/>
        <end position="509"/>
    </location>
</feature>
<keyword evidence="6 7" id="KW-0472">Membrane</keyword>
<dbReference type="CDD" id="cd02953">
    <property type="entry name" value="DsbDgamma"/>
    <property type="match status" value="1"/>
</dbReference>
<evidence type="ECO:0000313" key="11">
    <source>
        <dbReference type="Proteomes" id="UP000325122"/>
    </source>
</evidence>
<dbReference type="AlphaFoldDB" id="A0A5M6ZHT7"/>
<dbReference type="GO" id="GO:0017004">
    <property type="term" value="P:cytochrome complex assembly"/>
    <property type="evidence" value="ECO:0007669"/>
    <property type="project" value="UniProtKB-KW"/>
</dbReference>
<dbReference type="PROSITE" id="PS51352">
    <property type="entry name" value="THIOREDOXIN_2"/>
    <property type="match status" value="1"/>
</dbReference>
<proteinExistence type="predicted"/>
<dbReference type="Pfam" id="PF13899">
    <property type="entry name" value="Thioredoxin_7"/>
    <property type="match status" value="1"/>
</dbReference>
<dbReference type="PANTHER" id="PTHR32234:SF3">
    <property type="entry name" value="SUPPRESSION OF COPPER SENSITIVITY PROTEIN"/>
    <property type="match status" value="1"/>
</dbReference>
<organism evidence="10 11">
    <name type="scientific">Alkalicaulis satelles</name>
    <dbReference type="NCBI Taxonomy" id="2609175"/>
    <lineage>
        <taxon>Bacteria</taxon>
        <taxon>Pseudomonadati</taxon>
        <taxon>Pseudomonadota</taxon>
        <taxon>Alphaproteobacteria</taxon>
        <taxon>Maricaulales</taxon>
        <taxon>Maricaulaceae</taxon>
        <taxon>Alkalicaulis</taxon>
    </lineage>
</organism>
<evidence type="ECO:0000256" key="1">
    <source>
        <dbReference type="ARBA" id="ARBA00004651"/>
    </source>
</evidence>
<name>A0A5M6ZHT7_9PROT</name>
<evidence type="ECO:0000256" key="2">
    <source>
        <dbReference type="ARBA" id="ARBA00022475"/>
    </source>
</evidence>
<dbReference type="Pfam" id="PF11412">
    <property type="entry name" value="DsbD_N"/>
    <property type="match status" value="1"/>
</dbReference>
<sequence>MRGPGSERPVTLIRSIAAFLALIFAGAASAQEFSPDGPWVHPRLVSDRQAVAPGETFHIALHQDIAPGWHTYWLNPGDSGEPTRLDLTLPEGWTAGEMTWPAPGAYSLGPLTNYGYSDAVTLPVQVTVPEDAAPGPVEIPAYGSWLVCEDICVPEDGEFLLTLEVGESRRDADGAALISAAFEAAPEAPGALQAGLERGPDSLVLTLAGDVLAGGSDGVRALSFFPFNGSIIDHAAEQRVALGEGEARLDLRPGRLTRQSVNEAYGGVIRFDMRQDGAWRTRAIEIEAAPGESVNDLAPAAAAPAASSPPRDSASGGAAGQANGAGFSFWQAAVFALVGGLILNLMPCVFPVLSMKALTLVEKRGIERSEGRLLGLIFAAGVIVTFLALGAVFLAVRAAGGDAAWGMQLQSPGVVAGLALLMFLIGLNFLGAFEIGTSLQSVGSGVRDSGRRGAFLTGVLAVFVAAPCIAPFMAGALAYALTQPPHVALAVFGFLGAGLALPFVIVAFYPGLLSFLPRPGAWMVRLRQVLAFPMFGAGIWLVWVLAAQTGPNGVLWALIMLLAAGFAAWAFTLRGALARVTALAGAVLTAGALYFTAVQPAVTAAPAASDAVWADWSPEAVEEARAEGRAVFVDFTAAWCVTCQVNKLGALSERAVVSRFNEENVALFRADFTNRDRRIADTLAQHGAAGVPLYLMYPDNGGEPDVLPPLLTGSIVIRAVERAISRQTD</sequence>
<reference evidence="10 11" key="1">
    <citation type="submission" date="2019-09" db="EMBL/GenBank/DDBJ databases">
        <authorList>
            <person name="Kevbrin V."/>
            <person name="Grouzdev D.S."/>
        </authorList>
    </citation>
    <scope>NUCLEOTIDE SEQUENCE [LARGE SCALE GENOMIC DNA]</scope>
    <source>
        <strain evidence="10 11">G-192</strain>
    </source>
</reference>
<evidence type="ECO:0000256" key="7">
    <source>
        <dbReference type="SAM" id="Phobius"/>
    </source>
</evidence>
<gene>
    <name evidence="10" type="ORF">F1654_06025</name>
</gene>
<feature type="transmembrane region" description="Helical" evidence="7">
    <location>
        <begin position="553"/>
        <end position="573"/>
    </location>
</feature>
<feature type="transmembrane region" description="Helical" evidence="7">
    <location>
        <begin position="329"/>
        <end position="353"/>
    </location>
</feature>
<dbReference type="SUPFAM" id="SSF52833">
    <property type="entry name" value="Thioredoxin-like"/>
    <property type="match status" value="1"/>
</dbReference>
<protein>
    <submittedName>
        <fullName evidence="10">DUF255 domain-containing protein</fullName>
    </submittedName>
</protein>
<evidence type="ECO:0000256" key="3">
    <source>
        <dbReference type="ARBA" id="ARBA00022692"/>
    </source>
</evidence>
<feature type="transmembrane region" description="Helical" evidence="7">
    <location>
        <begin position="529"/>
        <end position="547"/>
    </location>
</feature>
<dbReference type="Gene3D" id="3.40.30.10">
    <property type="entry name" value="Glutaredoxin"/>
    <property type="match status" value="1"/>
</dbReference>
<feature type="transmembrane region" description="Helical" evidence="7">
    <location>
        <begin position="373"/>
        <end position="394"/>
    </location>
</feature>
<evidence type="ECO:0000256" key="6">
    <source>
        <dbReference type="ARBA" id="ARBA00023136"/>
    </source>
</evidence>
<dbReference type="Pfam" id="PF02683">
    <property type="entry name" value="DsbD_TM"/>
    <property type="match status" value="1"/>
</dbReference>
<dbReference type="GO" id="GO:0015035">
    <property type="term" value="F:protein-disulfide reductase activity"/>
    <property type="evidence" value="ECO:0007669"/>
    <property type="project" value="TreeGrafter"/>
</dbReference>
<dbReference type="InterPro" id="IPR036249">
    <property type="entry name" value="Thioredoxin-like_sf"/>
</dbReference>
<accession>A0A5M6ZHT7</accession>
<evidence type="ECO:0000259" key="9">
    <source>
        <dbReference type="PROSITE" id="PS51352"/>
    </source>
</evidence>
<dbReference type="PANTHER" id="PTHR32234">
    <property type="entry name" value="THIOL:DISULFIDE INTERCHANGE PROTEIN DSBD"/>
    <property type="match status" value="1"/>
</dbReference>
<keyword evidence="8" id="KW-0732">Signal</keyword>
<feature type="transmembrane region" description="Helical" evidence="7">
    <location>
        <begin position="454"/>
        <end position="481"/>
    </location>
</feature>
<dbReference type="InterPro" id="IPR035671">
    <property type="entry name" value="DsbD_gamma"/>
</dbReference>
<keyword evidence="2" id="KW-1003">Cell membrane</keyword>
<evidence type="ECO:0000256" key="5">
    <source>
        <dbReference type="ARBA" id="ARBA00022989"/>
    </source>
</evidence>
<evidence type="ECO:0000256" key="4">
    <source>
        <dbReference type="ARBA" id="ARBA00022748"/>
    </source>
</evidence>
<dbReference type="GO" id="GO:0005886">
    <property type="term" value="C:plasma membrane"/>
    <property type="evidence" value="ECO:0007669"/>
    <property type="project" value="UniProtKB-SubCell"/>
</dbReference>
<keyword evidence="3 7" id="KW-0812">Transmembrane</keyword>
<evidence type="ECO:0000256" key="8">
    <source>
        <dbReference type="SAM" id="SignalP"/>
    </source>
</evidence>